<dbReference type="STRING" id="1531966.A0A0A1TGE5"/>
<keyword evidence="1" id="KW-0812">Transmembrane</keyword>
<dbReference type="EMBL" id="CDHN01000006">
    <property type="protein sequence ID" value="CEJ93894.1"/>
    <property type="molecule type" value="Genomic_DNA"/>
</dbReference>
<dbReference type="AlphaFoldDB" id="A0A0A1TGE5"/>
<feature type="transmembrane region" description="Helical" evidence="1">
    <location>
        <begin position="48"/>
        <end position="66"/>
    </location>
</feature>
<evidence type="ECO:0000256" key="1">
    <source>
        <dbReference type="SAM" id="Phobius"/>
    </source>
</evidence>
<sequence length="502" mass="56087">MFGALQSAGYTRLRPANERGAQCLTWFQRIRAIVILFASKIWRGGPRFLLQLTASILAILLLAGLFPQHIQHNYAKIINWTRPVPDEFANLRIVVFGSQDLSGSGISADGSKSRKSWTEELCQLMDCSIYTSVVPSASVGPVLTSNAIYGGHLAEIANAHKDENVEERPSADIEFLSEHYPNNFEIPDLDAQIARFLTMPAPVPAPKHTLWIFSFGTWDIWNLSAFSRKAGEAQIDIIVNHLFSRIERLYIQSLNPQSPAFSDFWSNATSNDIGRLANPDSATKVDPRQLENFRILIPELFDITLTPIWDIRRDPPFPHTKGEQMRNAAHLTMYWNSKMTHELQKWTEKGQQRPEGVESEAIAQILPGKAGSPPVKYLPPGDNSADAKVVYAPYPRRSGTQSPSIKTILSIMTEEGMQRAGLQDAKGRGGKPATASMRFPDVWTPCLPGGLNMDGMNFGTNEECSMPNDHLFYDRFTMNQKAIDNVAAEAAKKVREDLFKSR</sequence>
<dbReference type="Proteomes" id="UP000039046">
    <property type="component" value="Unassembled WGS sequence"/>
</dbReference>
<gene>
    <name evidence="2" type="ORF">VHEMI09456</name>
</gene>
<dbReference type="OrthoDB" id="5278722at2759"/>
<name>A0A0A1TGE5_9HYPO</name>
<accession>A0A0A1TGE5</accession>
<protein>
    <submittedName>
        <fullName evidence="2">Uncharacterized protein</fullName>
    </submittedName>
</protein>
<dbReference type="HOGENOM" id="CLU_032510_0_0_1"/>
<keyword evidence="1" id="KW-0472">Membrane</keyword>
<evidence type="ECO:0000313" key="3">
    <source>
        <dbReference type="Proteomes" id="UP000039046"/>
    </source>
</evidence>
<keyword evidence="1" id="KW-1133">Transmembrane helix</keyword>
<keyword evidence="3" id="KW-1185">Reference proteome</keyword>
<organism evidence="2 3">
    <name type="scientific">[Torrubiella] hemipterigena</name>
    <dbReference type="NCBI Taxonomy" id="1531966"/>
    <lineage>
        <taxon>Eukaryota</taxon>
        <taxon>Fungi</taxon>
        <taxon>Dikarya</taxon>
        <taxon>Ascomycota</taxon>
        <taxon>Pezizomycotina</taxon>
        <taxon>Sordariomycetes</taxon>
        <taxon>Hypocreomycetidae</taxon>
        <taxon>Hypocreales</taxon>
        <taxon>Clavicipitaceae</taxon>
        <taxon>Clavicipitaceae incertae sedis</taxon>
        <taxon>'Torrubiella' clade</taxon>
    </lineage>
</organism>
<evidence type="ECO:0000313" key="2">
    <source>
        <dbReference type="EMBL" id="CEJ93894.1"/>
    </source>
</evidence>
<reference evidence="2 3" key="1">
    <citation type="journal article" date="2015" name="Genome Announc.">
        <title>Draft Genome Sequence and Gene Annotation of the Entomopathogenic Fungus Verticillium hemipterigenum.</title>
        <authorList>
            <person name="Horn F."/>
            <person name="Habel A."/>
            <person name="Scharf D.H."/>
            <person name="Dworschak J."/>
            <person name="Brakhage A.A."/>
            <person name="Guthke R."/>
            <person name="Hertweck C."/>
            <person name="Linde J."/>
        </authorList>
    </citation>
    <scope>NUCLEOTIDE SEQUENCE [LARGE SCALE GENOMIC DNA]</scope>
</reference>
<proteinExistence type="predicted"/>